<protein>
    <submittedName>
        <fullName evidence="2">Uncharacterized protein</fullName>
    </submittedName>
</protein>
<dbReference type="AlphaFoldDB" id="Q7UMC4"/>
<reference evidence="2 3" key="1">
    <citation type="journal article" date="2003" name="Proc. Natl. Acad. Sci. U.S.A.">
        <title>Complete genome sequence of the marine planctomycete Pirellula sp. strain 1.</title>
        <authorList>
            <person name="Gloeckner F.O."/>
            <person name="Kube M."/>
            <person name="Bauer M."/>
            <person name="Teeling H."/>
            <person name="Lombardot T."/>
            <person name="Ludwig W."/>
            <person name="Gade D."/>
            <person name="Beck A."/>
            <person name="Borzym K."/>
            <person name="Heitmann K."/>
            <person name="Rabus R."/>
            <person name="Schlesner H."/>
            <person name="Amann R."/>
            <person name="Reinhardt R."/>
        </authorList>
    </citation>
    <scope>NUCLEOTIDE SEQUENCE [LARGE SCALE GENOMIC DNA]</scope>
    <source>
        <strain evidence="3">DSM 10527 / NCIMB 13988 / SH1</strain>
    </source>
</reference>
<feature type="compositionally biased region" description="Polar residues" evidence="1">
    <location>
        <begin position="10"/>
        <end position="23"/>
    </location>
</feature>
<evidence type="ECO:0000256" key="1">
    <source>
        <dbReference type="SAM" id="MobiDB-lite"/>
    </source>
</evidence>
<dbReference type="EMBL" id="BX294148">
    <property type="protein sequence ID" value="CAD75993.1"/>
    <property type="molecule type" value="Genomic_DNA"/>
</dbReference>
<evidence type="ECO:0000313" key="3">
    <source>
        <dbReference type="Proteomes" id="UP000001025"/>
    </source>
</evidence>
<evidence type="ECO:0000313" key="2">
    <source>
        <dbReference type="EMBL" id="CAD75993.1"/>
    </source>
</evidence>
<proteinExistence type="predicted"/>
<organism evidence="2 3">
    <name type="scientific">Rhodopirellula baltica (strain DSM 10527 / NCIMB 13988 / SH1)</name>
    <dbReference type="NCBI Taxonomy" id="243090"/>
    <lineage>
        <taxon>Bacteria</taxon>
        <taxon>Pseudomonadati</taxon>
        <taxon>Planctomycetota</taxon>
        <taxon>Planctomycetia</taxon>
        <taxon>Pirellulales</taxon>
        <taxon>Pirellulaceae</taxon>
        <taxon>Rhodopirellula</taxon>
    </lineage>
</organism>
<feature type="region of interest" description="Disordered" evidence="1">
    <location>
        <begin position="1"/>
        <end position="23"/>
    </location>
</feature>
<dbReference type="Proteomes" id="UP000001025">
    <property type="component" value="Chromosome"/>
</dbReference>
<accession>Q7UMC4</accession>
<sequence length="137" mass="15547">MHTFVFETTPEISPRQSLSKSDLGQTHFRTADAATHPHQPKRTGVRFIVAVRRPQKQDDARRTGDVVERYLVSDPARHLVPPSLAGKTWWPQNLERNPPSHERLHHWLHLIQATVVNQGPFLTILLGMPTTGNSVRA</sequence>
<dbReference type="STRING" id="243090.RB8910"/>
<keyword evidence="3" id="KW-1185">Reference proteome</keyword>
<dbReference type="InParanoid" id="Q7UMC4"/>
<name>Q7UMC4_RHOBA</name>
<dbReference type="HOGENOM" id="CLU_1863604_0_0_0"/>
<dbReference type="KEGG" id="rba:RB8910"/>
<dbReference type="EnsemblBacteria" id="CAD75993">
    <property type="protein sequence ID" value="CAD75993"/>
    <property type="gene ID" value="RB8910"/>
</dbReference>
<gene>
    <name evidence="2" type="ordered locus">RB8910</name>
</gene>